<keyword evidence="2" id="KW-0689">Ribosomal protein</keyword>
<keyword evidence="7" id="KW-1185">Reference proteome</keyword>
<dbReference type="EMBL" id="JAQMWT010000359">
    <property type="protein sequence ID" value="KAJ8603242.1"/>
    <property type="molecule type" value="Genomic_DNA"/>
</dbReference>
<dbReference type="AlphaFoldDB" id="A0AAD7UFW8"/>
<evidence type="ECO:0000256" key="5">
    <source>
        <dbReference type="SAM" id="MobiDB-lite"/>
    </source>
</evidence>
<dbReference type="InterPro" id="IPR002136">
    <property type="entry name" value="Ribosomal_uL4"/>
</dbReference>
<comment type="similarity">
    <text evidence="1">Belongs to the universal ribosomal protein uL4 family.</text>
</comment>
<gene>
    <name evidence="6" type="ORF">CTAYLR_003841</name>
</gene>
<dbReference type="PANTHER" id="PTHR10746:SF6">
    <property type="entry name" value="LARGE RIBOSOMAL SUBUNIT PROTEIN UL4M"/>
    <property type="match status" value="1"/>
</dbReference>
<reference evidence="6" key="1">
    <citation type="submission" date="2023-01" db="EMBL/GenBank/DDBJ databases">
        <title>Metagenome sequencing of chrysophaentin producing Chrysophaeum taylorii.</title>
        <authorList>
            <person name="Davison J."/>
            <person name="Bewley C."/>
        </authorList>
    </citation>
    <scope>NUCLEOTIDE SEQUENCE</scope>
    <source>
        <strain evidence="6">NIES-1699</strain>
    </source>
</reference>
<comment type="caution">
    <text evidence="6">The sequence shown here is derived from an EMBL/GenBank/DDBJ whole genome shotgun (WGS) entry which is preliminary data.</text>
</comment>
<feature type="region of interest" description="Disordered" evidence="5">
    <location>
        <begin position="97"/>
        <end position="122"/>
    </location>
</feature>
<dbReference type="SUPFAM" id="SSF52166">
    <property type="entry name" value="Ribosomal protein L4"/>
    <property type="match status" value="1"/>
</dbReference>
<evidence type="ECO:0000256" key="2">
    <source>
        <dbReference type="ARBA" id="ARBA00022980"/>
    </source>
</evidence>
<dbReference type="InterPro" id="IPR023574">
    <property type="entry name" value="Ribosomal_uL4_dom_sf"/>
</dbReference>
<dbReference type="InterPro" id="IPR013005">
    <property type="entry name" value="Ribosomal_uL4-like"/>
</dbReference>
<evidence type="ECO:0000313" key="7">
    <source>
        <dbReference type="Proteomes" id="UP001230188"/>
    </source>
</evidence>
<name>A0AAD7UFW8_9STRA</name>
<evidence type="ECO:0000313" key="6">
    <source>
        <dbReference type="EMBL" id="KAJ8603242.1"/>
    </source>
</evidence>
<sequence>MMLRRLASTLPSNLKGVSMQTIEKFRASEAKKAVVVVPPSELFADPVLRVEPFIEGTSESSELRVPWRVFKEPERPDVLHQYVTWQRANWRQVHRAAKTRGEVRGSGRKLRPQKGSGMARVGSARVPIRRGGSKAHGPKRRDFAQALTKQTRKLAMRCVLSQKFREGNLVVVSDLGGTGGKTKTVAAEVDRRWSPGALFVYDTPDDLFLRASRNLPKVDVSNQKSLGVHAVLKRKHLVLTKQACLLLINRLNPAAAAD</sequence>
<dbReference type="GO" id="GO:0005840">
    <property type="term" value="C:ribosome"/>
    <property type="evidence" value="ECO:0007669"/>
    <property type="project" value="UniProtKB-KW"/>
</dbReference>
<accession>A0AAD7UFW8</accession>
<evidence type="ECO:0000256" key="4">
    <source>
        <dbReference type="ARBA" id="ARBA00040565"/>
    </source>
</evidence>
<evidence type="ECO:0000256" key="1">
    <source>
        <dbReference type="ARBA" id="ARBA00010528"/>
    </source>
</evidence>
<dbReference type="GO" id="GO:1990904">
    <property type="term" value="C:ribonucleoprotein complex"/>
    <property type="evidence" value="ECO:0007669"/>
    <property type="project" value="UniProtKB-KW"/>
</dbReference>
<evidence type="ECO:0000256" key="3">
    <source>
        <dbReference type="ARBA" id="ARBA00023274"/>
    </source>
</evidence>
<dbReference type="Pfam" id="PF00573">
    <property type="entry name" value="Ribosomal_L4"/>
    <property type="match status" value="1"/>
</dbReference>
<protein>
    <recommendedName>
        <fullName evidence="4">Large ribosomal subunit protein uL4m</fullName>
    </recommendedName>
</protein>
<dbReference type="NCBIfam" id="TIGR03953">
    <property type="entry name" value="rplD_bact"/>
    <property type="match status" value="1"/>
</dbReference>
<dbReference type="Proteomes" id="UP001230188">
    <property type="component" value="Unassembled WGS sequence"/>
</dbReference>
<dbReference type="GO" id="GO:0006412">
    <property type="term" value="P:translation"/>
    <property type="evidence" value="ECO:0007669"/>
    <property type="project" value="InterPro"/>
</dbReference>
<dbReference type="GO" id="GO:0003735">
    <property type="term" value="F:structural constituent of ribosome"/>
    <property type="evidence" value="ECO:0007669"/>
    <property type="project" value="InterPro"/>
</dbReference>
<dbReference type="Gene3D" id="3.40.1370.10">
    <property type="match status" value="1"/>
</dbReference>
<keyword evidence="3" id="KW-0687">Ribonucleoprotein</keyword>
<organism evidence="6 7">
    <name type="scientific">Chrysophaeum taylorii</name>
    <dbReference type="NCBI Taxonomy" id="2483200"/>
    <lineage>
        <taxon>Eukaryota</taxon>
        <taxon>Sar</taxon>
        <taxon>Stramenopiles</taxon>
        <taxon>Ochrophyta</taxon>
        <taxon>Pelagophyceae</taxon>
        <taxon>Pelagomonadales</taxon>
        <taxon>Pelagomonadaceae</taxon>
        <taxon>Chrysophaeum</taxon>
    </lineage>
</organism>
<proteinExistence type="inferred from homology"/>
<dbReference type="PANTHER" id="PTHR10746">
    <property type="entry name" value="50S RIBOSOMAL PROTEIN L4"/>
    <property type="match status" value="1"/>
</dbReference>